<proteinExistence type="predicted"/>
<dbReference type="SUPFAM" id="SSF55486">
    <property type="entry name" value="Metalloproteases ('zincins'), catalytic domain"/>
    <property type="match status" value="1"/>
</dbReference>
<feature type="active site" evidence="1">
    <location>
        <position position="194"/>
    </location>
</feature>
<sequence length="524" mass="57699">MKPIHLFTQTSLLLGAMLYMTSCREMEPENEVVTISEKATSRTEPETAYPGEVGTLKKGTLFGSEITYSEIDGKAVFQGDIILSPEQLAGANARTEATGLSNKPELWSNATINYTIDPSITNKDAIMAAIAEFEASTPIRFVLLQNPEGIYAGIRINYVTFKHGRGYSSSIGRVGGQQFITLPIFATKGAILHEIGHTVGLFHEHTRPDRLNSIKINLNNVSEADLINMSTYQAQGYQGFQYMYMDMKSIMMLDSYAYSKNGLPVMTLLPGTTFTVQREKLSNEDTYGITIMYGNVYALSGSLYAGDALKGKRATCSLYWENAEAMCATPNTLYIAHNNTIWAVNKLTGSRTETITGISGIKSMVYAQKKVYFLQNGYLYSYNPANGVGIKFPGQYWLPGTALSYCYGFLFIVNGDTLFRISMDGQNFVSMGKGYQGVTEMVPFNDKLYILKNGKLWKMDSNSGAIMQHGNGTYAADAQLTANTKNLLVVDGGNLNSVGEWGERKTISNNWPTMKHLTAVGAED</sequence>
<evidence type="ECO:0000259" key="2">
    <source>
        <dbReference type="PROSITE" id="PS51864"/>
    </source>
</evidence>
<feature type="binding site" evidence="1">
    <location>
        <position position="193"/>
    </location>
    <ligand>
        <name>Zn(2+)</name>
        <dbReference type="ChEBI" id="CHEBI:29105"/>
        <note>catalytic</note>
    </ligand>
</feature>
<feature type="domain" description="Peptidase M12A" evidence="2">
    <location>
        <begin position="96"/>
        <end position="296"/>
    </location>
</feature>
<gene>
    <name evidence="3" type="ORF">SAMN05660293_04683</name>
</gene>
<evidence type="ECO:0000256" key="1">
    <source>
        <dbReference type="PROSITE-ProRule" id="PRU01211"/>
    </source>
</evidence>
<protein>
    <submittedName>
        <fullName evidence="3">Astacin (Peptidase family M12A)</fullName>
    </submittedName>
</protein>
<dbReference type="AlphaFoldDB" id="A0A1T5H097"/>
<organism evidence="3 4">
    <name type="scientific">Dyadobacter psychrophilus</name>
    <dbReference type="NCBI Taxonomy" id="651661"/>
    <lineage>
        <taxon>Bacteria</taxon>
        <taxon>Pseudomonadati</taxon>
        <taxon>Bacteroidota</taxon>
        <taxon>Cytophagia</taxon>
        <taxon>Cytophagales</taxon>
        <taxon>Spirosomataceae</taxon>
        <taxon>Dyadobacter</taxon>
    </lineage>
</organism>
<dbReference type="Pfam" id="PF01400">
    <property type="entry name" value="Astacin"/>
    <property type="match status" value="1"/>
</dbReference>
<accession>A0A1T5H097</accession>
<comment type="cofactor">
    <cofactor evidence="1">
        <name>Zn(2+)</name>
        <dbReference type="ChEBI" id="CHEBI:29105"/>
    </cofactor>
    <text evidence="1">Binds 1 zinc ion per subunit.</text>
</comment>
<dbReference type="SUPFAM" id="SSF63825">
    <property type="entry name" value="YWTD domain"/>
    <property type="match status" value="1"/>
</dbReference>
<dbReference type="GO" id="GO:0008270">
    <property type="term" value="F:zinc ion binding"/>
    <property type="evidence" value="ECO:0007669"/>
    <property type="project" value="UniProtKB-UniRule"/>
</dbReference>
<reference evidence="4" key="1">
    <citation type="submission" date="2017-02" db="EMBL/GenBank/DDBJ databases">
        <authorList>
            <person name="Varghese N."/>
            <person name="Submissions S."/>
        </authorList>
    </citation>
    <scope>NUCLEOTIDE SEQUENCE [LARGE SCALE GENOMIC DNA]</scope>
    <source>
        <strain evidence="4">DSM 22270</strain>
    </source>
</reference>
<dbReference type="Gene3D" id="3.40.390.10">
    <property type="entry name" value="Collagenase (Catalytic Domain)"/>
    <property type="match status" value="1"/>
</dbReference>
<feature type="binding site" evidence="1">
    <location>
        <position position="197"/>
    </location>
    <ligand>
        <name>Zn(2+)</name>
        <dbReference type="ChEBI" id="CHEBI:29105"/>
        <note>catalytic</note>
    </ligand>
</feature>
<keyword evidence="1" id="KW-0378">Hydrolase</keyword>
<dbReference type="GO" id="GO:0006508">
    <property type="term" value="P:proteolysis"/>
    <property type="evidence" value="ECO:0007669"/>
    <property type="project" value="UniProtKB-KW"/>
</dbReference>
<evidence type="ECO:0000313" key="4">
    <source>
        <dbReference type="Proteomes" id="UP000190897"/>
    </source>
</evidence>
<dbReference type="PANTHER" id="PTHR10127:SF850">
    <property type="entry name" value="METALLOENDOPEPTIDASE"/>
    <property type="match status" value="1"/>
</dbReference>
<dbReference type="GO" id="GO:0004222">
    <property type="term" value="F:metalloendopeptidase activity"/>
    <property type="evidence" value="ECO:0007669"/>
    <property type="project" value="UniProtKB-UniRule"/>
</dbReference>
<dbReference type="EMBL" id="FUZA01000007">
    <property type="protein sequence ID" value="SKC13950.1"/>
    <property type="molecule type" value="Genomic_DNA"/>
</dbReference>
<dbReference type="InterPro" id="IPR024079">
    <property type="entry name" value="MetalloPept_cat_dom_sf"/>
</dbReference>
<keyword evidence="1" id="KW-0645">Protease</keyword>
<dbReference type="PROSITE" id="PS51864">
    <property type="entry name" value="ASTACIN"/>
    <property type="match status" value="1"/>
</dbReference>
<feature type="binding site" evidence="1">
    <location>
        <position position="203"/>
    </location>
    <ligand>
        <name>Zn(2+)</name>
        <dbReference type="ChEBI" id="CHEBI:29105"/>
        <note>catalytic</note>
    </ligand>
</feature>
<dbReference type="Proteomes" id="UP000190897">
    <property type="component" value="Unassembled WGS sequence"/>
</dbReference>
<dbReference type="SMART" id="SM00235">
    <property type="entry name" value="ZnMc"/>
    <property type="match status" value="1"/>
</dbReference>
<dbReference type="RefSeq" id="WP_170916712.1">
    <property type="nucleotide sequence ID" value="NZ_FUZA01000007.1"/>
</dbReference>
<dbReference type="InterPro" id="IPR001506">
    <property type="entry name" value="Peptidase_M12A"/>
</dbReference>
<dbReference type="PRINTS" id="PR00480">
    <property type="entry name" value="ASTACIN"/>
</dbReference>
<keyword evidence="1" id="KW-0862">Zinc</keyword>
<keyword evidence="1" id="KW-0482">Metalloprotease</keyword>
<name>A0A1T5H097_9BACT</name>
<comment type="caution">
    <text evidence="1">Lacks conserved residue(s) required for the propagation of feature annotation.</text>
</comment>
<dbReference type="STRING" id="651661.SAMN05660293_04683"/>
<keyword evidence="1" id="KW-0479">Metal-binding</keyword>
<dbReference type="InterPro" id="IPR006026">
    <property type="entry name" value="Peptidase_Metallo"/>
</dbReference>
<dbReference type="PANTHER" id="PTHR10127">
    <property type="entry name" value="DISCOIDIN, CUB, EGF, LAMININ , AND ZINC METALLOPROTEASE DOMAIN CONTAINING"/>
    <property type="match status" value="1"/>
</dbReference>
<evidence type="ECO:0000313" key="3">
    <source>
        <dbReference type="EMBL" id="SKC13950.1"/>
    </source>
</evidence>
<keyword evidence="4" id="KW-1185">Reference proteome</keyword>